<sequence length="270" mass="29645">MKQLVPLALLVVGVAAVIDPVFRVRHPSKRVEQLRLLTEFLEFPRRPSSDHVVIEGDAGGATRSHVESFSDEAPLQAQANRFTVTNENARLSENLFRKRALLEDDSTNSVLTSSSKSEGFFEDSSPSSSASSASVASSASASAPLHAPSAESRLRLVPLNPTRTDDIVPYDAHIDPDFPHEAPFARGLYNIPEGHNLDKDIDVDFRTGYRHGPKAAPPQSSPVPQMSTGQFYIPRNFQASASSYPYGQTYSYPYGQSYGYPSAYSYPYWG</sequence>
<evidence type="ECO:0000313" key="4">
    <source>
        <dbReference type="WBParaSite" id="L893_g17228.t1"/>
    </source>
</evidence>
<accession>A0A1I7YKA8</accession>
<feature type="signal peptide" evidence="2">
    <location>
        <begin position="1"/>
        <end position="16"/>
    </location>
</feature>
<evidence type="ECO:0000313" key="3">
    <source>
        <dbReference type="Proteomes" id="UP000095287"/>
    </source>
</evidence>
<organism evidence="3 4">
    <name type="scientific">Steinernema glaseri</name>
    <dbReference type="NCBI Taxonomy" id="37863"/>
    <lineage>
        <taxon>Eukaryota</taxon>
        <taxon>Metazoa</taxon>
        <taxon>Ecdysozoa</taxon>
        <taxon>Nematoda</taxon>
        <taxon>Chromadorea</taxon>
        <taxon>Rhabditida</taxon>
        <taxon>Tylenchina</taxon>
        <taxon>Panagrolaimomorpha</taxon>
        <taxon>Strongyloidoidea</taxon>
        <taxon>Steinernematidae</taxon>
        <taxon>Steinernema</taxon>
    </lineage>
</organism>
<keyword evidence="2" id="KW-0732">Signal</keyword>
<name>A0A1I7YKA8_9BILA</name>
<evidence type="ECO:0000256" key="1">
    <source>
        <dbReference type="SAM" id="MobiDB-lite"/>
    </source>
</evidence>
<feature type="region of interest" description="Disordered" evidence="1">
    <location>
        <begin position="107"/>
        <end position="132"/>
    </location>
</feature>
<reference evidence="4" key="1">
    <citation type="submission" date="2016-11" db="UniProtKB">
        <authorList>
            <consortium name="WormBaseParasite"/>
        </authorList>
    </citation>
    <scope>IDENTIFICATION</scope>
</reference>
<dbReference type="Proteomes" id="UP000095287">
    <property type="component" value="Unplaced"/>
</dbReference>
<feature type="chain" id="PRO_5009312252" evidence="2">
    <location>
        <begin position="17"/>
        <end position="270"/>
    </location>
</feature>
<evidence type="ECO:0000256" key="2">
    <source>
        <dbReference type="SAM" id="SignalP"/>
    </source>
</evidence>
<dbReference type="WBParaSite" id="L893_g17228.t1">
    <property type="protein sequence ID" value="L893_g17228.t1"/>
    <property type="gene ID" value="L893_g17228"/>
</dbReference>
<proteinExistence type="predicted"/>
<protein>
    <submittedName>
        <fullName evidence="4">Conserved secreted protein</fullName>
    </submittedName>
</protein>
<feature type="compositionally biased region" description="Low complexity" evidence="1">
    <location>
        <begin position="107"/>
        <end position="117"/>
    </location>
</feature>
<dbReference type="AlphaFoldDB" id="A0A1I7YKA8"/>
<keyword evidence="3" id="KW-1185">Reference proteome</keyword>